<comment type="caution">
    <text evidence="3">The sequence shown here is derived from an EMBL/GenBank/DDBJ whole genome shotgun (WGS) entry which is preliminary data.</text>
</comment>
<dbReference type="PANTHER" id="PTHR33420:SF34">
    <property type="entry name" value="MINOR FIMBRIAL SUBUNIT"/>
    <property type="match status" value="1"/>
</dbReference>
<reference evidence="3 4" key="1">
    <citation type="submission" date="2016-10" db="EMBL/GenBank/DDBJ databases">
        <authorList>
            <person name="Varghese N."/>
            <person name="Submissions S."/>
        </authorList>
    </citation>
    <scope>NUCLEOTIDE SEQUENCE [LARGE SCALE GENOMIC DNA]</scope>
    <source>
        <strain evidence="3 4">CGMCC 1.6853</strain>
    </source>
</reference>
<dbReference type="InterPro" id="IPR036937">
    <property type="entry name" value="Adhesion_dom_fimbrial_sf"/>
</dbReference>
<name>A0A1G5EFZ1_9GAMM</name>
<dbReference type="InterPro" id="IPR000259">
    <property type="entry name" value="Adhesion_dom_fimbrial"/>
</dbReference>
<dbReference type="PANTHER" id="PTHR33420">
    <property type="entry name" value="FIMBRIAL SUBUNIT ELFA-RELATED"/>
    <property type="match status" value="1"/>
</dbReference>
<dbReference type="RefSeq" id="WP_050501218.1">
    <property type="nucleotide sequence ID" value="NZ_CBCSIN010000006.1"/>
</dbReference>
<dbReference type="InterPro" id="IPR050263">
    <property type="entry name" value="Bact_Fimbrial_Adh_Pro"/>
</dbReference>
<sequence>MAHIFNPAGSCSLWRNAAMCLLCVGMSPLANAATTVTVSVTVLETPSCVINDNKTIEVDFGEILTVKVDGNNYKKSVDYTLKCSGIKSNAMQMKIQGGATAFDASALRTNISDFGVAFRSDGKPLPINSWLKFTYSGSQAPPLEAVPVKRANAKLPGGDFTAGATLLLAYQ</sequence>
<proteinExistence type="predicted"/>
<dbReference type="Proteomes" id="UP000183031">
    <property type="component" value="Unassembled WGS sequence"/>
</dbReference>
<evidence type="ECO:0000313" key="4">
    <source>
        <dbReference type="Proteomes" id="UP000183031"/>
    </source>
</evidence>
<dbReference type="Pfam" id="PF00419">
    <property type="entry name" value="Fimbrial"/>
    <property type="match status" value="1"/>
</dbReference>
<feature type="signal peptide" evidence="1">
    <location>
        <begin position="1"/>
        <end position="32"/>
    </location>
</feature>
<keyword evidence="4" id="KW-1185">Reference proteome</keyword>
<keyword evidence="1" id="KW-0732">Signal</keyword>
<evidence type="ECO:0000259" key="2">
    <source>
        <dbReference type="Pfam" id="PF00419"/>
    </source>
</evidence>
<accession>A0A1G5EFZ1</accession>
<organism evidence="3 4">
    <name type="scientific">Serratia nematodiphila</name>
    <dbReference type="NCBI Taxonomy" id="458197"/>
    <lineage>
        <taxon>Bacteria</taxon>
        <taxon>Pseudomonadati</taxon>
        <taxon>Pseudomonadota</taxon>
        <taxon>Gammaproteobacteria</taxon>
        <taxon>Enterobacterales</taxon>
        <taxon>Yersiniaceae</taxon>
        <taxon>Serratia</taxon>
    </lineage>
</organism>
<dbReference type="Gene3D" id="2.60.40.1090">
    <property type="entry name" value="Fimbrial-type adhesion domain"/>
    <property type="match status" value="1"/>
</dbReference>
<evidence type="ECO:0000313" key="3">
    <source>
        <dbReference type="EMBL" id="SCY25866.1"/>
    </source>
</evidence>
<feature type="chain" id="PRO_5047041550" evidence="1">
    <location>
        <begin position="33"/>
        <end position="171"/>
    </location>
</feature>
<dbReference type="InterPro" id="IPR008966">
    <property type="entry name" value="Adhesion_dom_sf"/>
</dbReference>
<dbReference type="SUPFAM" id="SSF49401">
    <property type="entry name" value="Bacterial adhesins"/>
    <property type="match status" value="1"/>
</dbReference>
<dbReference type="EMBL" id="FMUT01000003">
    <property type="protein sequence ID" value="SCY25866.1"/>
    <property type="molecule type" value="Genomic_DNA"/>
</dbReference>
<gene>
    <name evidence="3" type="ORF">SAMN02927935_01162</name>
</gene>
<protein>
    <submittedName>
        <fullName evidence="3">Pilin (Type 1 fimbria component protein)</fullName>
    </submittedName>
</protein>
<evidence type="ECO:0000256" key="1">
    <source>
        <dbReference type="SAM" id="SignalP"/>
    </source>
</evidence>
<feature type="domain" description="Fimbrial-type adhesion" evidence="2">
    <location>
        <begin position="38"/>
        <end position="171"/>
    </location>
</feature>